<evidence type="ECO:0000259" key="7">
    <source>
        <dbReference type="Pfam" id="PF16198"/>
    </source>
</evidence>
<name>A0A498CKE7_9FIRM</name>
<dbReference type="InterPro" id="IPR002501">
    <property type="entry name" value="PsdUridine_synth_N"/>
</dbReference>
<dbReference type="GO" id="GO:0160148">
    <property type="term" value="F:tRNA pseudouridine(55) synthase activity"/>
    <property type="evidence" value="ECO:0007669"/>
    <property type="project" value="UniProtKB-EC"/>
</dbReference>
<dbReference type="AlphaFoldDB" id="A0A498CKE7"/>
<dbReference type="PANTHER" id="PTHR13767">
    <property type="entry name" value="TRNA-PSEUDOURIDINE SYNTHASE"/>
    <property type="match status" value="1"/>
</dbReference>
<dbReference type="GO" id="GO:0003723">
    <property type="term" value="F:RNA binding"/>
    <property type="evidence" value="ECO:0007669"/>
    <property type="project" value="InterPro"/>
</dbReference>
<dbReference type="EMBL" id="RCHT01000031">
    <property type="protein sequence ID" value="RLL08665.1"/>
    <property type="molecule type" value="Genomic_DNA"/>
</dbReference>
<comment type="catalytic activity">
    <reaction evidence="1 5">
        <text>uridine(55) in tRNA = pseudouridine(55) in tRNA</text>
        <dbReference type="Rhea" id="RHEA:42532"/>
        <dbReference type="Rhea" id="RHEA-COMP:10101"/>
        <dbReference type="Rhea" id="RHEA-COMP:10102"/>
        <dbReference type="ChEBI" id="CHEBI:65314"/>
        <dbReference type="ChEBI" id="CHEBI:65315"/>
        <dbReference type="EC" id="5.4.99.25"/>
    </reaction>
</comment>
<dbReference type="GO" id="GO:0031119">
    <property type="term" value="P:tRNA pseudouridine synthesis"/>
    <property type="evidence" value="ECO:0007669"/>
    <property type="project" value="UniProtKB-UniRule"/>
</dbReference>
<dbReference type="GO" id="GO:1990481">
    <property type="term" value="P:mRNA pseudouridine synthesis"/>
    <property type="evidence" value="ECO:0007669"/>
    <property type="project" value="TreeGrafter"/>
</dbReference>
<reference evidence="8 9" key="1">
    <citation type="submission" date="2018-10" db="EMBL/GenBank/DDBJ databases">
        <title>Anaerotruncus faecis sp. nov., isolated from human feces.</title>
        <authorList>
            <person name="Wang Y.-J."/>
        </authorList>
    </citation>
    <scope>NUCLEOTIDE SEQUENCE [LARGE SCALE GENOMIC DNA]</scope>
    <source>
        <strain evidence="8 9">22A2-44</strain>
    </source>
</reference>
<feature type="domain" description="Pseudouridine synthase II N-terminal" evidence="6">
    <location>
        <begin position="27"/>
        <end position="176"/>
    </location>
</feature>
<evidence type="ECO:0000256" key="2">
    <source>
        <dbReference type="ARBA" id="ARBA00005642"/>
    </source>
</evidence>
<protein>
    <recommendedName>
        <fullName evidence="5">tRNA pseudouridine synthase B</fullName>
        <ecNumber evidence="5">5.4.99.25</ecNumber>
    </recommendedName>
    <alternativeName>
        <fullName evidence="5">tRNA pseudouridine(55) synthase</fullName>
        <shortName evidence="5">Psi55 synthase</shortName>
    </alternativeName>
    <alternativeName>
        <fullName evidence="5">tRNA pseudouridylate synthase</fullName>
    </alternativeName>
    <alternativeName>
        <fullName evidence="5">tRNA-uridine isomerase</fullName>
    </alternativeName>
</protein>
<evidence type="ECO:0000313" key="9">
    <source>
        <dbReference type="Proteomes" id="UP000276301"/>
    </source>
</evidence>
<proteinExistence type="inferred from homology"/>
<keyword evidence="9" id="KW-1185">Reference proteome</keyword>
<feature type="domain" description="tRNA pseudouridylate synthase B C-terminal" evidence="7">
    <location>
        <begin position="177"/>
        <end position="230"/>
    </location>
</feature>
<gene>
    <name evidence="5 8" type="primary">truB</name>
    <name evidence="8" type="ORF">D4A47_11835</name>
</gene>
<comment type="caution">
    <text evidence="8">The sequence shown here is derived from an EMBL/GenBank/DDBJ whole genome shotgun (WGS) entry which is preliminary data.</text>
</comment>
<keyword evidence="3 5" id="KW-0819">tRNA processing</keyword>
<dbReference type="Pfam" id="PF16198">
    <property type="entry name" value="TruB_C_2"/>
    <property type="match status" value="1"/>
</dbReference>
<sequence length="301" mass="32512">MAEQNGILCIDKPEGFTSFDVVAKLRGIAGTRRVGHAGTLDPMATGVLPLFFGRATKACDILPRQDKRYLADFRLGVTTDTQDATGRVLCERDPSGVSEADVRKAAARFTGEIMQVPPMYSALRVEGKRLYELARQGVEVERKARPVTIHSLDFVSWDGASHTCRIDVHCSKGTYIRTLVADIGEALGCGAVMTGLRRTMAAGFTLADCVTIGEAGELAREGRFAEALLPVGAAFAGLPRARLSEKQAKMFLNGVRLDPARVARPGGEGPFAVYLGEETFLGTAEVKNGEFRMVKLFTLEV</sequence>
<dbReference type="RefSeq" id="WP_121587428.1">
    <property type="nucleotide sequence ID" value="NZ_RCHT01000031.1"/>
</dbReference>
<comment type="similarity">
    <text evidence="2 5">Belongs to the pseudouridine synthase TruB family. Type 1 subfamily.</text>
</comment>
<feature type="active site" description="Nucleophile" evidence="5">
    <location>
        <position position="41"/>
    </location>
</feature>
<dbReference type="EC" id="5.4.99.25" evidence="5"/>
<evidence type="ECO:0000256" key="1">
    <source>
        <dbReference type="ARBA" id="ARBA00000385"/>
    </source>
</evidence>
<comment type="function">
    <text evidence="5">Responsible for synthesis of pseudouridine from uracil-55 in the psi GC loop of transfer RNAs.</text>
</comment>
<dbReference type="CDD" id="cd02573">
    <property type="entry name" value="PseudoU_synth_EcTruB"/>
    <property type="match status" value="1"/>
</dbReference>
<dbReference type="HAMAP" id="MF_01080">
    <property type="entry name" value="TruB_bact"/>
    <property type="match status" value="1"/>
</dbReference>
<organism evidence="8 9">
    <name type="scientific">Anaerotruncus massiliensis</name>
    <name type="common">ex Liu et al. 2021</name>
    <dbReference type="NCBI Taxonomy" id="2321404"/>
    <lineage>
        <taxon>Bacteria</taxon>
        <taxon>Bacillati</taxon>
        <taxon>Bacillota</taxon>
        <taxon>Clostridia</taxon>
        <taxon>Eubacteriales</taxon>
        <taxon>Oscillospiraceae</taxon>
        <taxon>Anaerotruncus</taxon>
    </lineage>
</organism>
<keyword evidence="4 5" id="KW-0413">Isomerase</keyword>
<evidence type="ECO:0000259" key="6">
    <source>
        <dbReference type="Pfam" id="PF01509"/>
    </source>
</evidence>
<dbReference type="SUPFAM" id="SSF55120">
    <property type="entry name" value="Pseudouridine synthase"/>
    <property type="match status" value="1"/>
</dbReference>
<dbReference type="Gene3D" id="3.30.2350.10">
    <property type="entry name" value="Pseudouridine synthase"/>
    <property type="match status" value="1"/>
</dbReference>
<dbReference type="InterPro" id="IPR014780">
    <property type="entry name" value="tRNA_psdUridine_synth_TruB"/>
</dbReference>
<dbReference type="Pfam" id="PF01509">
    <property type="entry name" value="TruB_N"/>
    <property type="match status" value="1"/>
</dbReference>
<dbReference type="InterPro" id="IPR032819">
    <property type="entry name" value="TruB_C"/>
</dbReference>
<evidence type="ECO:0000256" key="4">
    <source>
        <dbReference type="ARBA" id="ARBA00023235"/>
    </source>
</evidence>
<dbReference type="InterPro" id="IPR020103">
    <property type="entry name" value="PsdUridine_synth_cat_dom_sf"/>
</dbReference>
<dbReference type="PANTHER" id="PTHR13767:SF2">
    <property type="entry name" value="PSEUDOURIDYLATE SYNTHASE TRUB1"/>
    <property type="match status" value="1"/>
</dbReference>
<evidence type="ECO:0000313" key="8">
    <source>
        <dbReference type="EMBL" id="RLL08665.1"/>
    </source>
</evidence>
<accession>A0A498CKE7</accession>
<dbReference type="Proteomes" id="UP000276301">
    <property type="component" value="Unassembled WGS sequence"/>
</dbReference>
<evidence type="ECO:0000256" key="5">
    <source>
        <dbReference type="HAMAP-Rule" id="MF_01080"/>
    </source>
</evidence>
<dbReference type="NCBIfam" id="TIGR00431">
    <property type="entry name" value="TruB"/>
    <property type="match status" value="1"/>
</dbReference>
<evidence type="ECO:0000256" key="3">
    <source>
        <dbReference type="ARBA" id="ARBA00022694"/>
    </source>
</evidence>